<evidence type="ECO:0008006" key="5">
    <source>
        <dbReference type="Google" id="ProtNLM"/>
    </source>
</evidence>
<dbReference type="AlphaFoldDB" id="A0ABD6E239"/>
<feature type="domain" description="G" evidence="1">
    <location>
        <begin position="426"/>
        <end position="475"/>
    </location>
</feature>
<name>A0ABD6E239_9BILA</name>
<dbReference type="PANTHER" id="PTHR46406:SF1">
    <property type="entry name" value="NITRIC OXIDE-ASSOCIATED PROTEIN 1"/>
    <property type="match status" value="1"/>
</dbReference>
<proteinExistence type="predicted"/>
<gene>
    <name evidence="3" type="ORF">AB6A40_000412</name>
</gene>
<organism evidence="3 4">
    <name type="scientific">Gnathostoma spinigerum</name>
    <dbReference type="NCBI Taxonomy" id="75299"/>
    <lineage>
        <taxon>Eukaryota</taxon>
        <taxon>Metazoa</taxon>
        <taxon>Ecdysozoa</taxon>
        <taxon>Nematoda</taxon>
        <taxon>Chromadorea</taxon>
        <taxon>Rhabditida</taxon>
        <taxon>Spirurina</taxon>
        <taxon>Gnathostomatomorpha</taxon>
        <taxon>Gnathostomatoidea</taxon>
        <taxon>Gnathostomatidae</taxon>
        <taxon>Gnathostoma</taxon>
    </lineage>
</organism>
<dbReference type="Pfam" id="PF21516">
    <property type="entry name" value="YqeH-like_C"/>
    <property type="match status" value="1"/>
</dbReference>
<dbReference type="Proteomes" id="UP001608902">
    <property type="component" value="Unassembled WGS sequence"/>
</dbReference>
<reference evidence="3 4" key="1">
    <citation type="submission" date="2024-08" db="EMBL/GenBank/DDBJ databases">
        <title>Gnathostoma spinigerum genome.</title>
        <authorList>
            <person name="Gonzalez-Bertolin B."/>
            <person name="Monzon S."/>
            <person name="Zaballos A."/>
            <person name="Jimenez P."/>
            <person name="Dekumyoy P."/>
            <person name="Varona S."/>
            <person name="Cuesta I."/>
            <person name="Sumanam S."/>
            <person name="Adisakwattana P."/>
            <person name="Gasser R.B."/>
            <person name="Hernandez-Gonzalez A."/>
            <person name="Young N.D."/>
            <person name="Perteguer M.J."/>
        </authorList>
    </citation>
    <scope>NUCLEOTIDE SEQUENCE [LARGE SCALE GENOMIC DNA]</scope>
    <source>
        <strain evidence="3">AL3</strain>
        <tissue evidence="3">Liver</tissue>
    </source>
</reference>
<dbReference type="EMBL" id="JBGFUD010000112">
    <property type="protein sequence ID" value="MFH4973703.1"/>
    <property type="molecule type" value="Genomic_DNA"/>
</dbReference>
<dbReference type="PANTHER" id="PTHR46406">
    <property type="entry name" value="NITRIC OXIDE-ASSOCIATED PROTEIN 1"/>
    <property type="match status" value="1"/>
</dbReference>
<dbReference type="InterPro" id="IPR006073">
    <property type="entry name" value="GTP-bd"/>
</dbReference>
<dbReference type="SUPFAM" id="SSF52540">
    <property type="entry name" value="P-loop containing nucleoside triphosphate hydrolases"/>
    <property type="match status" value="1"/>
</dbReference>
<dbReference type="InterPro" id="IPR027417">
    <property type="entry name" value="P-loop_NTPase"/>
</dbReference>
<dbReference type="InterPro" id="IPR048422">
    <property type="entry name" value="NOA1/YqeH-like_C"/>
</dbReference>
<comment type="caution">
    <text evidence="3">The sequence shown here is derived from an EMBL/GenBank/DDBJ whole genome shotgun (WGS) entry which is preliminary data.</text>
</comment>
<sequence length="787" mass="88424">MFKRVLALTRFPNDSIPYRTSKHFLSRREAKRIRTCQFNSPSRSELSARLRQRFEDNEREVAIKMAKDTKENGIEFDSLAARMYFESHKDKFTAIAKHSSSITKRETLEKTEELGDCVKTDYPLAGVPLPPASSDLSGDAPSCKYSNVEDSKERISVDRGFYVYGDQYKDEYIAGSVTDLPVDEMMSNTYLRFGPESAVEEIDFQQPGQSTTSGGYSLECFETSDDEKAWLQNYGKADPSICASKQSCSGCGARFHCKDSSLPGFLPVELFIQLDSRIARGQSLCRRCYLLKKYNLLLNVNVCDVDYKAMMGHLKLKQEVLILLIVDMTDLPFSIHKDLPNIIGDRKPMIVIGNKVDLIPPGQQPGYLKGYRDALFAAVREAGFADRFNLLHTTLVSAKTGFGIEELITTVHMKWSAAGSLRDDLYLVGCTNAGKSTLFNTLLQSDMCKVRAVDLVERATTSVWPGTTISLLKFPIMNPTPEKLEIRRRRLLVSQAWNTRELRLRKSLLAETKDPKYATLQSYVGNSYKTKEEEIQPISVLELRKMDQDPNQQMMEKKQRKKIIDENHFAFSKGHWCYDTPGTVNTDQVLNLFTLDELVNLVPRKMILPRTFIVYPDQSLLIGGVARIDIESTGTVSAAVYLTVFASDRLPVNVLKTSDVDGFLRKYMGSLVLVVPQGDPQRIAEFPQLKSTTFTVNGKGTEQSVADIVLSSIGWVSVASRNSVVNLRAYTPDGRGIISRFPPLLPSAVNTRGSRIPGTAAYKVKPIEFPINHVRRSNGRRRSVGYI</sequence>
<accession>A0ABD6E239</accession>
<dbReference type="Pfam" id="PF01926">
    <property type="entry name" value="MMR_HSR1"/>
    <property type="match status" value="1"/>
</dbReference>
<evidence type="ECO:0000259" key="2">
    <source>
        <dbReference type="Pfam" id="PF21516"/>
    </source>
</evidence>
<dbReference type="Gene3D" id="3.40.50.300">
    <property type="entry name" value="P-loop containing nucleotide triphosphate hydrolases"/>
    <property type="match status" value="1"/>
</dbReference>
<evidence type="ECO:0000313" key="4">
    <source>
        <dbReference type="Proteomes" id="UP001608902"/>
    </source>
</evidence>
<feature type="domain" description="NOA1/YqeH-like C-terminal" evidence="2">
    <location>
        <begin position="642"/>
        <end position="737"/>
    </location>
</feature>
<evidence type="ECO:0000313" key="3">
    <source>
        <dbReference type="EMBL" id="MFH4973703.1"/>
    </source>
</evidence>
<dbReference type="InterPro" id="IPR052807">
    <property type="entry name" value="Mito_transl_resp_regulator"/>
</dbReference>
<protein>
    <recommendedName>
        <fullName evidence="5">G domain-containing protein</fullName>
    </recommendedName>
</protein>
<keyword evidence="4" id="KW-1185">Reference proteome</keyword>
<evidence type="ECO:0000259" key="1">
    <source>
        <dbReference type="Pfam" id="PF01926"/>
    </source>
</evidence>
<dbReference type="CDD" id="cd01855">
    <property type="entry name" value="YqeH"/>
    <property type="match status" value="1"/>
</dbReference>